<organism evidence="2 3">
    <name type="scientific">Microbulbifer variabilis</name>
    <dbReference type="NCBI Taxonomy" id="266805"/>
    <lineage>
        <taxon>Bacteria</taxon>
        <taxon>Pseudomonadati</taxon>
        <taxon>Pseudomonadota</taxon>
        <taxon>Gammaproteobacteria</taxon>
        <taxon>Cellvibrionales</taxon>
        <taxon>Microbulbiferaceae</taxon>
        <taxon>Microbulbifer</taxon>
    </lineage>
</organism>
<protein>
    <submittedName>
        <fullName evidence="2">Uncharacterized protein</fullName>
    </submittedName>
</protein>
<reference evidence="2" key="1">
    <citation type="submission" date="2022-02" db="EMBL/GenBank/DDBJ databases">
        <title>Coral-associated bacteria.</title>
        <authorList>
            <person name="Tang K."/>
            <person name="Wang X."/>
        </authorList>
    </citation>
    <scope>NUCLEOTIDE SEQUENCE</scope>
    <source>
        <strain evidence="2">SCSIO 43006</strain>
    </source>
</reference>
<proteinExistence type="predicted"/>
<feature type="transmembrane region" description="Helical" evidence="1">
    <location>
        <begin position="94"/>
        <end position="115"/>
    </location>
</feature>
<evidence type="ECO:0000313" key="2">
    <source>
        <dbReference type="EMBL" id="USD22643.1"/>
    </source>
</evidence>
<dbReference type="RefSeq" id="WP_252084999.1">
    <property type="nucleotide sequence ID" value="NZ_CP092418.1"/>
</dbReference>
<evidence type="ECO:0000313" key="3">
    <source>
        <dbReference type="Proteomes" id="UP001055658"/>
    </source>
</evidence>
<dbReference type="EMBL" id="CP092418">
    <property type="protein sequence ID" value="USD22643.1"/>
    <property type="molecule type" value="Genomic_DNA"/>
</dbReference>
<accession>A0ABY4VHK6</accession>
<keyword evidence="1" id="KW-1133">Transmembrane helix</keyword>
<gene>
    <name evidence="2" type="ORF">MJO52_05785</name>
</gene>
<dbReference type="Proteomes" id="UP001055658">
    <property type="component" value="Chromosome"/>
</dbReference>
<feature type="transmembrane region" description="Helical" evidence="1">
    <location>
        <begin position="7"/>
        <end position="27"/>
    </location>
</feature>
<sequence>MHGLNRVKIIALLLWIAPSMVLFYILNKVANDSYFAFVTTIFGCNLVYDVSKKMANSPTVDFETWRKVGSKYGLAILLFIISIVGLYIEAMEYSLSYIGAILVSLPAYLASIYYFSVTEDVFKESIVVDQGN</sequence>
<keyword evidence="3" id="KW-1185">Reference proteome</keyword>
<feature type="transmembrane region" description="Helical" evidence="1">
    <location>
        <begin position="33"/>
        <end position="51"/>
    </location>
</feature>
<evidence type="ECO:0000256" key="1">
    <source>
        <dbReference type="SAM" id="Phobius"/>
    </source>
</evidence>
<keyword evidence="1" id="KW-0812">Transmembrane</keyword>
<keyword evidence="1" id="KW-0472">Membrane</keyword>
<name>A0ABY4VHK6_9GAMM</name>
<feature type="transmembrane region" description="Helical" evidence="1">
    <location>
        <begin position="72"/>
        <end position="88"/>
    </location>
</feature>